<feature type="transmembrane region" description="Helical" evidence="2">
    <location>
        <begin position="78"/>
        <end position="102"/>
    </location>
</feature>
<feature type="domain" description="Protein YTP1-like C-terminal" evidence="4">
    <location>
        <begin position="279"/>
        <end position="566"/>
    </location>
</feature>
<feature type="transmembrane region" description="Helical" evidence="2">
    <location>
        <begin position="311"/>
        <end position="334"/>
    </location>
</feature>
<feature type="transmembrane region" description="Helical" evidence="2">
    <location>
        <begin position="507"/>
        <end position="527"/>
    </location>
</feature>
<feature type="transmembrane region" description="Helical" evidence="2">
    <location>
        <begin position="441"/>
        <end position="460"/>
    </location>
</feature>
<evidence type="ECO:0000313" key="5">
    <source>
        <dbReference type="EMBL" id="PFH55152.1"/>
    </source>
</evidence>
<evidence type="ECO:0000256" key="1">
    <source>
        <dbReference type="SAM" id="MobiDB-lite"/>
    </source>
</evidence>
<keyword evidence="2" id="KW-0472">Membrane</keyword>
<keyword evidence="6" id="KW-1185">Reference proteome</keyword>
<keyword evidence="2" id="KW-1133">Transmembrane helix</keyword>
<dbReference type="PANTHER" id="PTHR31685:SF3">
    <property type="entry name" value="INTEGRAL MEMBRANE PROTEIN (AFU_ORTHOLOGUE AFUA_6G12730)"/>
    <property type="match status" value="1"/>
</dbReference>
<feature type="domain" description="DUF2427" evidence="3">
    <location>
        <begin position="64"/>
        <end position="161"/>
    </location>
</feature>
<gene>
    <name evidence="5" type="ORF">XA68_10585</name>
</gene>
<feature type="transmembrane region" description="Helical" evidence="2">
    <location>
        <begin position="274"/>
        <end position="291"/>
    </location>
</feature>
<proteinExistence type="predicted"/>
<dbReference type="Pfam" id="PF10355">
    <property type="entry name" value="Ytp1"/>
    <property type="match status" value="1"/>
</dbReference>
<name>A0A2A9P2R0_OPHUN</name>
<dbReference type="InterPro" id="IPR018825">
    <property type="entry name" value="DUF2427"/>
</dbReference>
<feature type="transmembrane region" description="Helical" evidence="2">
    <location>
        <begin position="475"/>
        <end position="495"/>
    </location>
</feature>
<dbReference type="InterPro" id="IPR018827">
    <property type="entry name" value="YTP1_C"/>
</dbReference>
<dbReference type="STRING" id="268505.A0A2A9P2R0"/>
<evidence type="ECO:0000256" key="2">
    <source>
        <dbReference type="SAM" id="Phobius"/>
    </source>
</evidence>
<evidence type="ECO:0000313" key="6">
    <source>
        <dbReference type="Proteomes" id="UP000037136"/>
    </source>
</evidence>
<evidence type="ECO:0000259" key="3">
    <source>
        <dbReference type="Pfam" id="PF10348"/>
    </source>
</evidence>
<sequence>MKSGATHKQDTGHCFMNPPAQLQPFVGTLTLCLLFFRPSLALALGRNSTSGVEDAAPSNDTSSYSESYFTHPDHAGLIYAHILLMSACWVLVLPVAVVLSLAGSRLTLVSQYWFLALNALGLVLGTIYNSKTPNLYPNNAHGKVGWLISWVASAQVLLSLMGCTGAIIRSHPSYSKPPISGHLSSDLGTDRDRRLSSDSSQCTESQPKAAHLPPASSSREGGDYEALTMHGFDEDQFAMAAQSSPGVSRLPGDKITFVRVWQNIGIIYQLIDRIILPLGFVALATGLATFGRLFEGKAIFSGLAHWIKGGVFFWLGLFTLGRWAGSFGELGWAWNMPPTTFRRTWRPSAEWMESALIFVYGSTNIFLEHLGGWGGAWSAQDLEHIAITILFIGGGLCGMLVESAKVRSLLNTTVLEATGDPRSEPNGEGQLQRLDLSTYEFSLNPIPALVILLLGIIMSSHQQSTGMSMDIHRQWGFLLSGASITRCLTYILVFLRPPRSTLPSRPPTELLTSFALIAGGIIFMASSSDTIKGMMYYNLDSMFLYTVTMGLAGLLMAWVVVVLSIKGWASRREGRLGPRSCGLTRAL</sequence>
<dbReference type="AlphaFoldDB" id="A0A2A9P2R0"/>
<dbReference type="Pfam" id="PF10348">
    <property type="entry name" value="DUF2427"/>
    <property type="match status" value="1"/>
</dbReference>
<dbReference type="EMBL" id="LAZP02001150">
    <property type="protein sequence ID" value="PFH55152.1"/>
    <property type="molecule type" value="Genomic_DNA"/>
</dbReference>
<organism evidence="5 6">
    <name type="scientific">Ophiocordyceps unilateralis</name>
    <name type="common">Zombie-ant fungus</name>
    <name type="synonym">Torrubia unilateralis</name>
    <dbReference type="NCBI Taxonomy" id="268505"/>
    <lineage>
        <taxon>Eukaryota</taxon>
        <taxon>Fungi</taxon>
        <taxon>Dikarya</taxon>
        <taxon>Ascomycota</taxon>
        <taxon>Pezizomycotina</taxon>
        <taxon>Sordariomycetes</taxon>
        <taxon>Hypocreomycetidae</taxon>
        <taxon>Hypocreales</taxon>
        <taxon>Ophiocordycipitaceae</taxon>
        <taxon>Ophiocordyceps</taxon>
    </lineage>
</organism>
<feature type="transmembrane region" description="Helical" evidence="2">
    <location>
        <begin position="148"/>
        <end position="168"/>
    </location>
</feature>
<dbReference type="OrthoDB" id="4005299at2759"/>
<protein>
    <recommendedName>
        <fullName evidence="7">Protein YTP1-like C-terminal domain-containing protein</fullName>
    </recommendedName>
</protein>
<reference evidence="5 6" key="2">
    <citation type="journal article" date="2017" name="Sci. Rep.">
        <title>Ant-infecting Ophiocordyceps genomes reveal a high diversity of potential behavioral manipulation genes and a possible major role for enterotoxins.</title>
        <authorList>
            <person name="de Bekker C."/>
            <person name="Ohm R.A."/>
            <person name="Evans H.C."/>
            <person name="Brachmann A."/>
            <person name="Hughes D.P."/>
        </authorList>
    </citation>
    <scope>NUCLEOTIDE SEQUENCE [LARGE SCALE GENOMIC DNA]</scope>
    <source>
        <strain evidence="5 6">SC16a</strain>
    </source>
</reference>
<feature type="transmembrane region" description="Helical" evidence="2">
    <location>
        <begin position="355"/>
        <end position="376"/>
    </location>
</feature>
<feature type="transmembrane region" description="Helical" evidence="2">
    <location>
        <begin position="109"/>
        <end position="128"/>
    </location>
</feature>
<evidence type="ECO:0000259" key="4">
    <source>
        <dbReference type="Pfam" id="PF10355"/>
    </source>
</evidence>
<feature type="transmembrane region" description="Helical" evidence="2">
    <location>
        <begin position="382"/>
        <end position="401"/>
    </location>
</feature>
<reference evidence="5 6" key="1">
    <citation type="journal article" date="2015" name="BMC Genomics">
        <title>Gene expression during zombie ant biting behavior reflects the complexity underlying fungal parasitic behavioral manipulation.</title>
        <authorList>
            <person name="de Bekker C."/>
            <person name="Ohm R.A."/>
            <person name="Loreto R.G."/>
            <person name="Sebastian A."/>
            <person name="Albert I."/>
            <person name="Merrow M."/>
            <person name="Brachmann A."/>
            <person name="Hughes D.P."/>
        </authorList>
    </citation>
    <scope>NUCLEOTIDE SEQUENCE [LARGE SCALE GENOMIC DNA]</scope>
    <source>
        <strain evidence="5 6">SC16a</strain>
    </source>
</reference>
<dbReference type="PANTHER" id="PTHR31685">
    <property type="entry name" value="INTEGRAL MEMBRANE PROTEIN (AFU_ORTHOLOGUE AFUA_6G12730)-RELATED"/>
    <property type="match status" value="1"/>
</dbReference>
<accession>A0A2A9P2R0</accession>
<comment type="caution">
    <text evidence="5">The sequence shown here is derived from an EMBL/GenBank/DDBJ whole genome shotgun (WGS) entry which is preliminary data.</text>
</comment>
<dbReference type="Proteomes" id="UP000037136">
    <property type="component" value="Unassembled WGS sequence"/>
</dbReference>
<feature type="region of interest" description="Disordered" evidence="1">
    <location>
        <begin position="179"/>
        <end position="221"/>
    </location>
</feature>
<feature type="transmembrane region" description="Helical" evidence="2">
    <location>
        <begin position="542"/>
        <end position="565"/>
    </location>
</feature>
<keyword evidence="2" id="KW-0812">Transmembrane</keyword>
<evidence type="ECO:0008006" key="7">
    <source>
        <dbReference type="Google" id="ProtNLM"/>
    </source>
</evidence>